<feature type="transmembrane region" description="Helical" evidence="7">
    <location>
        <begin position="141"/>
        <end position="161"/>
    </location>
</feature>
<feature type="transmembrane region" description="Helical" evidence="7">
    <location>
        <begin position="12"/>
        <end position="30"/>
    </location>
</feature>
<sequence length="308" mass="32172">MTEFLVRRVAQAAFVVWGALTITFVIVRLVPGDPAAMMLGPFSDEAQRAALRGELGLDDSVLVQYGHYLLDAVQGDFGESFRLGGSSMDAVLAAVPATAVLAVAAMIVTTLLSLPMGIAAARHPNGPIDRLVSAASMVGQALPQFWVGIMLILVFAGGLGLFPTSGAGSLRSLVLPSAALALPYVGWLARLVRAGVLDELGADYVRTARSKGIAERAVFYAHVLRNALVPVVTAGALVLGVFLGGAVIIEVVFAWPGVGKLLIDSISYRDYAVVQAAVVLIAVSYAVLNLAVDLVYGYLDPRIRVGGS</sequence>
<dbReference type="CDD" id="cd06261">
    <property type="entry name" value="TM_PBP2"/>
    <property type="match status" value="1"/>
</dbReference>
<dbReference type="Pfam" id="PF00528">
    <property type="entry name" value="BPD_transp_1"/>
    <property type="match status" value="1"/>
</dbReference>
<evidence type="ECO:0000256" key="1">
    <source>
        <dbReference type="ARBA" id="ARBA00004651"/>
    </source>
</evidence>
<feature type="transmembrane region" description="Helical" evidence="7">
    <location>
        <begin position="173"/>
        <end position="192"/>
    </location>
</feature>
<proteinExistence type="inferred from homology"/>
<keyword evidence="10" id="KW-1185">Reference proteome</keyword>
<comment type="caution">
    <text evidence="9">The sequence shown here is derived from an EMBL/GenBank/DDBJ whole genome shotgun (WGS) entry which is preliminary data.</text>
</comment>
<dbReference type="PANTHER" id="PTHR43163">
    <property type="entry name" value="DIPEPTIDE TRANSPORT SYSTEM PERMEASE PROTEIN DPPB-RELATED"/>
    <property type="match status" value="1"/>
</dbReference>
<evidence type="ECO:0000256" key="4">
    <source>
        <dbReference type="ARBA" id="ARBA00022692"/>
    </source>
</evidence>
<dbReference type="PROSITE" id="PS50928">
    <property type="entry name" value="ABC_TM1"/>
    <property type="match status" value="1"/>
</dbReference>
<evidence type="ECO:0000256" key="2">
    <source>
        <dbReference type="ARBA" id="ARBA00022448"/>
    </source>
</evidence>
<evidence type="ECO:0000313" key="10">
    <source>
        <dbReference type="Proteomes" id="UP001499967"/>
    </source>
</evidence>
<comment type="subcellular location">
    <subcellularLocation>
        <location evidence="1 7">Cell membrane</location>
        <topology evidence="1 7">Multi-pass membrane protein</topology>
    </subcellularLocation>
</comment>
<gene>
    <name evidence="9" type="ORF">GCM10009559_56300</name>
</gene>
<dbReference type="InterPro" id="IPR045621">
    <property type="entry name" value="BPD_transp_1_N"/>
</dbReference>
<keyword evidence="5 7" id="KW-1133">Transmembrane helix</keyword>
<feature type="transmembrane region" description="Helical" evidence="7">
    <location>
        <begin position="90"/>
        <end position="121"/>
    </location>
</feature>
<protein>
    <submittedName>
        <fullName evidence="9">ABC transporter permease</fullName>
    </submittedName>
</protein>
<accession>A0ABP3YM44</accession>
<dbReference type="PANTHER" id="PTHR43163:SF6">
    <property type="entry name" value="DIPEPTIDE TRANSPORT SYSTEM PERMEASE PROTEIN DPPB-RELATED"/>
    <property type="match status" value="1"/>
</dbReference>
<dbReference type="EMBL" id="BAAAHP010000177">
    <property type="protein sequence ID" value="GAA0896854.1"/>
    <property type="molecule type" value="Genomic_DNA"/>
</dbReference>
<dbReference type="SUPFAM" id="SSF161098">
    <property type="entry name" value="MetI-like"/>
    <property type="match status" value="1"/>
</dbReference>
<evidence type="ECO:0000259" key="8">
    <source>
        <dbReference type="PROSITE" id="PS50928"/>
    </source>
</evidence>
<keyword evidence="3" id="KW-1003">Cell membrane</keyword>
<feature type="transmembrane region" description="Helical" evidence="7">
    <location>
        <begin position="276"/>
        <end position="299"/>
    </location>
</feature>
<dbReference type="InterPro" id="IPR035906">
    <property type="entry name" value="MetI-like_sf"/>
</dbReference>
<dbReference type="Gene3D" id="1.10.3720.10">
    <property type="entry name" value="MetI-like"/>
    <property type="match status" value="1"/>
</dbReference>
<organism evidence="9 10">
    <name type="scientific">Pseudonocardia zijingensis</name>
    <dbReference type="NCBI Taxonomy" id="153376"/>
    <lineage>
        <taxon>Bacteria</taxon>
        <taxon>Bacillati</taxon>
        <taxon>Actinomycetota</taxon>
        <taxon>Actinomycetes</taxon>
        <taxon>Pseudonocardiales</taxon>
        <taxon>Pseudonocardiaceae</taxon>
        <taxon>Pseudonocardia</taxon>
    </lineage>
</organism>
<dbReference type="InterPro" id="IPR000515">
    <property type="entry name" value="MetI-like"/>
</dbReference>
<evidence type="ECO:0000256" key="7">
    <source>
        <dbReference type="RuleBase" id="RU363032"/>
    </source>
</evidence>
<keyword evidence="6 7" id="KW-0472">Membrane</keyword>
<reference evidence="10" key="1">
    <citation type="journal article" date="2019" name="Int. J. Syst. Evol. Microbiol.">
        <title>The Global Catalogue of Microorganisms (GCM) 10K type strain sequencing project: providing services to taxonomists for standard genome sequencing and annotation.</title>
        <authorList>
            <consortium name="The Broad Institute Genomics Platform"/>
            <consortium name="The Broad Institute Genome Sequencing Center for Infectious Disease"/>
            <person name="Wu L."/>
            <person name="Ma J."/>
        </authorList>
    </citation>
    <scope>NUCLEOTIDE SEQUENCE [LARGE SCALE GENOMIC DNA]</scope>
    <source>
        <strain evidence="10">JCM 11117</strain>
    </source>
</reference>
<dbReference type="Pfam" id="PF19300">
    <property type="entry name" value="BPD_transp_1_N"/>
    <property type="match status" value="1"/>
</dbReference>
<keyword evidence="2 7" id="KW-0813">Transport</keyword>
<dbReference type="Proteomes" id="UP001499967">
    <property type="component" value="Unassembled WGS sequence"/>
</dbReference>
<dbReference type="RefSeq" id="WP_343944634.1">
    <property type="nucleotide sequence ID" value="NZ_BAAAHP010000177.1"/>
</dbReference>
<evidence type="ECO:0000313" key="9">
    <source>
        <dbReference type="EMBL" id="GAA0896854.1"/>
    </source>
</evidence>
<evidence type="ECO:0000256" key="6">
    <source>
        <dbReference type="ARBA" id="ARBA00023136"/>
    </source>
</evidence>
<feature type="transmembrane region" description="Helical" evidence="7">
    <location>
        <begin position="227"/>
        <end position="255"/>
    </location>
</feature>
<evidence type="ECO:0000256" key="3">
    <source>
        <dbReference type="ARBA" id="ARBA00022475"/>
    </source>
</evidence>
<keyword evidence="4 7" id="KW-0812">Transmembrane</keyword>
<evidence type="ECO:0000256" key="5">
    <source>
        <dbReference type="ARBA" id="ARBA00022989"/>
    </source>
</evidence>
<comment type="similarity">
    <text evidence="7">Belongs to the binding-protein-dependent transport system permease family.</text>
</comment>
<name>A0ABP3YM44_9PSEU</name>
<feature type="domain" description="ABC transmembrane type-1" evidence="8">
    <location>
        <begin position="95"/>
        <end position="292"/>
    </location>
</feature>